<dbReference type="InterPro" id="IPR001789">
    <property type="entry name" value="Sig_transdc_resp-reg_receiver"/>
</dbReference>
<evidence type="ECO:0000256" key="1">
    <source>
        <dbReference type="PROSITE-ProRule" id="PRU00169"/>
    </source>
</evidence>
<organism evidence="4 5">
    <name type="scientific">Vogesella amnigena</name>
    <dbReference type="NCBI Taxonomy" id="1507449"/>
    <lineage>
        <taxon>Bacteria</taxon>
        <taxon>Pseudomonadati</taxon>
        <taxon>Pseudomonadota</taxon>
        <taxon>Betaproteobacteria</taxon>
        <taxon>Neisseriales</taxon>
        <taxon>Chromobacteriaceae</taxon>
        <taxon>Vogesella</taxon>
    </lineage>
</organism>
<dbReference type="Gene3D" id="3.40.50.2300">
    <property type="match status" value="1"/>
</dbReference>
<feature type="domain" description="Response regulatory" evidence="2">
    <location>
        <begin position="15"/>
        <end position="137"/>
    </location>
</feature>
<dbReference type="PANTHER" id="PTHR33121">
    <property type="entry name" value="CYCLIC DI-GMP PHOSPHODIESTERASE PDEF"/>
    <property type="match status" value="1"/>
</dbReference>
<dbReference type="Gene3D" id="3.20.20.450">
    <property type="entry name" value="EAL domain"/>
    <property type="match status" value="1"/>
</dbReference>
<name>A0ABV7TRE2_9NEIS</name>
<dbReference type="EMBL" id="JBHRYH010000009">
    <property type="protein sequence ID" value="MFC3625308.1"/>
    <property type="molecule type" value="Genomic_DNA"/>
</dbReference>
<sequence length="418" mass="45705">MEMPVELSARIFQLGVLVVDDSPVQRQVAAAMLRSMGIQPLYEAVDGVDALRLLRVLQPQPAVILLDLEMPGMDGIETAQQLVEEENCPGLLFASGADAGILQAVASMAEALGLPLLGTLRKPLEFAALHQALARYEWVLSRGQHAEPLPSIEQAVLSQAIVERRIRPYYQPKIRLADGVVTGLEALARWPDENGAMIAPCRFIDVAERHRLIDALTLLVLDQVLQDLVHWHASGFYPTVAINISAPSLSGRGFGQAIIERVTAAGIVPVALVLEITESALVGDLAAALATLGRLRMKGFGLSIDDYGTGFSSMQQLSRLPFTELKLDGSFVRHSPQKWQLRTILEAALSMGQRLGLRTVAEGVETQEELALLRRLGCEYAQGYLLARPMPAHELLPWLQREQPRLQTICQQAAEEGD</sequence>
<dbReference type="InterPro" id="IPR001633">
    <property type="entry name" value="EAL_dom"/>
</dbReference>
<accession>A0ABV7TRE2</accession>
<comment type="caution">
    <text evidence="4">The sequence shown here is derived from an EMBL/GenBank/DDBJ whole genome shotgun (WGS) entry which is preliminary data.</text>
</comment>
<dbReference type="Proteomes" id="UP001595636">
    <property type="component" value="Unassembled WGS sequence"/>
</dbReference>
<dbReference type="PANTHER" id="PTHR33121:SF79">
    <property type="entry name" value="CYCLIC DI-GMP PHOSPHODIESTERASE PDED-RELATED"/>
    <property type="match status" value="1"/>
</dbReference>
<proteinExistence type="predicted"/>
<dbReference type="CDD" id="cd01948">
    <property type="entry name" value="EAL"/>
    <property type="match status" value="1"/>
</dbReference>
<dbReference type="Pfam" id="PF00072">
    <property type="entry name" value="Response_reg"/>
    <property type="match status" value="1"/>
</dbReference>
<dbReference type="SUPFAM" id="SSF141868">
    <property type="entry name" value="EAL domain-like"/>
    <property type="match status" value="1"/>
</dbReference>
<dbReference type="PROSITE" id="PS50110">
    <property type="entry name" value="RESPONSE_REGULATORY"/>
    <property type="match status" value="1"/>
</dbReference>
<evidence type="ECO:0000259" key="2">
    <source>
        <dbReference type="PROSITE" id="PS50110"/>
    </source>
</evidence>
<dbReference type="Pfam" id="PF00563">
    <property type="entry name" value="EAL"/>
    <property type="match status" value="1"/>
</dbReference>
<evidence type="ECO:0000313" key="4">
    <source>
        <dbReference type="EMBL" id="MFC3625308.1"/>
    </source>
</evidence>
<reference evidence="5" key="1">
    <citation type="journal article" date="2019" name="Int. J. Syst. Evol. Microbiol.">
        <title>The Global Catalogue of Microorganisms (GCM) 10K type strain sequencing project: providing services to taxonomists for standard genome sequencing and annotation.</title>
        <authorList>
            <consortium name="The Broad Institute Genomics Platform"/>
            <consortium name="The Broad Institute Genome Sequencing Center for Infectious Disease"/>
            <person name="Wu L."/>
            <person name="Ma J."/>
        </authorList>
    </citation>
    <scope>NUCLEOTIDE SEQUENCE [LARGE SCALE GENOMIC DNA]</scope>
    <source>
        <strain evidence="5">KCTC 42195</strain>
    </source>
</reference>
<keyword evidence="5" id="KW-1185">Reference proteome</keyword>
<dbReference type="SUPFAM" id="SSF52172">
    <property type="entry name" value="CheY-like"/>
    <property type="match status" value="1"/>
</dbReference>
<dbReference type="SMART" id="SM00052">
    <property type="entry name" value="EAL"/>
    <property type="match status" value="1"/>
</dbReference>
<dbReference type="PROSITE" id="PS50883">
    <property type="entry name" value="EAL"/>
    <property type="match status" value="1"/>
</dbReference>
<evidence type="ECO:0000259" key="3">
    <source>
        <dbReference type="PROSITE" id="PS50883"/>
    </source>
</evidence>
<feature type="modified residue" description="4-aspartylphosphate" evidence="1">
    <location>
        <position position="67"/>
    </location>
</feature>
<dbReference type="InterPro" id="IPR011006">
    <property type="entry name" value="CheY-like_superfamily"/>
</dbReference>
<gene>
    <name evidence="4" type="ORF">ACFOKJ_03995</name>
</gene>
<keyword evidence="1" id="KW-0597">Phosphoprotein</keyword>
<dbReference type="SMART" id="SM00448">
    <property type="entry name" value="REC"/>
    <property type="match status" value="1"/>
</dbReference>
<dbReference type="RefSeq" id="WP_390276812.1">
    <property type="nucleotide sequence ID" value="NZ_JBHRYH010000009.1"/>
</dbReference>
<protein>
    <submittedName>
        <fullName evidence="4">EAL domain-containing protein</fullName>
    </submittedName>
</protein>
<dbReference type="InterPro" id="IPR050706">
    <property type="entry name" value="Cyclic-di-GMP_PDE-like"/>
</dbReference>
<dbReference type="InterPro" id="IPR035919">
    <property type="entry name" value="EAL_sf"/>
</dbReference>
<feature type="domain" description="EAL" evidence="3">
    <location>
        <begin position="150"/>
        <end position="403"/>
    </location>
</feature>
<evidence type="ECO:0000313" key="5">
    <source>
        <dbReference type="Proteomes" id="UP001595636"/>
    </source>
</evidence>